<protein>
    <submittedName>
        <fullName evidence="2">Uncharacterized protein</fullName>
    </submittedName>
</protein>
<evidence type="ECO:0000313" key="2">
    <source>
        <dbReference type="EMBL" id="CAL1684077.1"/>
    </source>
</evidence>
<dbReference type="AlphaFoldDB" id="A0AAV2NV06"/>
<evidence type="ECO:0000313" key="3">
    <source>
        <dbReference type="Proteomes" id="UP001497644"/>
    </source>
</evidence>
<gene>
    <name evidence="2" type="ORF">LPLAT_LOCUS9780</name>
</gene>
<organism evidence="2 3">
    <name type="scientific">Lasius platythorax</name>
    <dbReference type="NCBI Taxonomy" id="488582"/>
    <lineage>
        <taxon>Eukaryota</taxon>
        <taxon>Metazoa</taxon>
        <taxon>Ecdysozoa</taxon>
        <taxon>Arthropoda</taxon>
        <taxon>Hexapoda</taxon>
        <taxon>Insecta</taxon>
        <taxon>Pterygota</taxon>
        <taxon>Neoptera</taxon>
        <taxon>Endopterygota</taxon>
        <taxon>Hymenoptera</taxon>
        <taxon>Apocrita</taxon>
        <taxon>Aculeata</taxon>
        <taxon>Formicoidea</taxon>
        <taxon>Formicidae</taxon>
        <taxon>Formicinae</taxon>
        <taxon>Lasius</taxon>
        <taxon>Lasius</taxon>
    </lineage>
</organism>
<dbReference type="Proteomes" id="UP001497644">
    <property type="component" value="Chromosome 5"/>
</dbReference>
<sequence>MDSLHVGEKAQEETRERNPEGRRDEIARITRFFVLCFSRAALYAQLPFGYRYFRPFPNILHHHEPGYVQDNDLSSLARTSRPRHILAGVGDTRIYCNSYRQRIVPSGVPPPTVYYDDPASCEDGGG</sequence>
<accession>A0AAV2NV06</accession>
<proteinExistence type="predicted"/>
<name>A0AAV2NV06_9HYME</name>
<feature type="region of interest" description="Disordered" evidence="1">
    <location>
        <begin position="1"/>
        <end position="22"/>
    </location>
</feature>
<keyword evidence="3" id="KW-1185">Reference proteome</keyword>
<evidence type="ECO:0000256" key="1">
    <source>
        <dbReference type="SAM" id="MobiDB-lite"/>
    </source>
</evidence>
<reference evidence="2" key="1">
    <citation type="submission" date="2024-04" db="EMBL/GenBank/DDBJ databases">
        <authorList>
            <consortium name="Molecular Ecology Group"/>
        </authorList>
    </citation>
    <scope>NUCLEOTIDE SEQUENCE</scope>
</reference>
<dbReference type="EMBL" id="OZ034828">
    <property type="protein sequence ID" value="CAL1684077.1"/>
    <property type="molecule type" value="Genomic_DNA"/>
</dbReference>